<dbReference type="EC" id="5.6.2.4" evidence="7"/>
<evidence type="ECO:0000256" key="3">
    <source>
        <dbReference type="ARBA" id="ARBA00022806"/>
    </source>
</evidence>
<keyword evidence="5" id="KW-0413">Isomerase</keyword>
<dbReference type="RefSeq" id="WP_188524577.1">
    <property type="nucleotide sequence ID" value="NZ_BMDG01000011.1"/>
</dbReference>
<evidence type="ECO:0000259" key="10">
    <source>
        <dbReference type="PROSITE" id="PS51198"/>
    </source>
</evidence>
<feature type="domain" description="UvrD-like helicase ATP-binding" evidence="10">
    <location>
        <begin position="3"/>
        <end position="275"/>
    </location>
</feature>
<comment type="catalytic activity">
    <reaction evidence="8">
        <text>ATP + H2O = ADP + phosphate + H(+)</text>
        <dbReference type="Rhea" id="RHEA:13065"/>
        <dbReference type="ChEBI" id="CHEBI:15377"/>
        <dbReference type="ChEBI" id="CHEBI:15378"/>
        <dbReference type="ChEBI" id="CHEBI:30616"/>
        <dbReference type="ChEBI" id="CHEBI:43474"/>
        <dbReference type="ChEBI" id="CHEBI:456216"/>
        <dbReference type="EC" id="5.6.2.4"/>
    </reaction>
</comment>
<gene>
    <name evidence="11" type="ORF">GCM10007368_30430</name>
</gene>
<dbReference type="Gene3D" id="3.40.50.300">
    <property type="entry name" value="P-loop containing nucleotide triphosphate hydrolases"/>
    <property type="match status" value="2"/>
</dbReference>
<evidence type="ECO:0000313" key="11">
    <source>
        <dbReference type="EMBL" id="GGI10276.1"/>
    </source>
</evidence>
<dbReference type="InterPro" id="IPR027417">
    <property type="entry name" value="P-loop_NTPase"/>
</dbReference>
<dbReference type="EMBL" id="BMDG01000011">
    <property type="protein sequence ID" value="GGI10276.1"/>
    <property type="molecule type" value="Genomic_DNA"/>
</dbReference>
<evidence type="ECO:0000256" key="6">
    <source>
        <dbReference type="ARBA" id="ARBA00034617"/>
    </source>
</evidence>
<evidence type="ECO:0000256" key="2">
    <source>
        <dbReference type="ARBA" id="ARBA00022801"/>
    </source>
</evidence>
<sequence length="502" mass="54835">MGTVLTDRQIVAAASEHRLVNIVSAPGSGKTTIAAERVGYLRHARVDRQRGVLALSFTRSAVGELRQRIIGRWGSRAGALPSLITTFDDLHVRALHHLLRKRMLKWPGGLVELEVLDTYQGVKGYRWLLAGSYRRHAALDASGLVTSKSTRIGKPQSGIGSAADHRAVLEAGRVSHEDVRHILLEALALDGVKDELKSWLAASFSAMVIDEVYDADRLDLSVACLAAEEGLDVTLVGDPWQALYEWRGATPEKVALVLDAFPFAAYEQPESFRFTGDQMPGLASALRDGQGVQVPTTTSGLVDVAIGRHWARLWTVGDNVLPLAFRTVQNATDAMLNLLLDEVTKANLGRPSFGKQAAYTVLRVDPEMAEQTKQEFLLPVLSTLREGADAHDVLELLRTVALEVGAGRRPSRLGEANERERAADIDRLRTRLGRDALIPGLTVHQAKGCEWDRVGVALTAAEEGILSQGLRPLEQEHCVLYVALTRARRYCGALRPSDQLGV</sequence>
<organism evidence="11 12">
    <name type="scientific">Isoptericola cucumis</name>
    <dbReference type="NCBI Taxonomy" id="1776856"/>
    <lineage>
        <taxon>Bacteria</taxon>
        <taxon>Bacillati</taxon>
        <taxon>Actinomycetota</taxon>
        <taxon>Actinomycetes</taxon>
        <taxon>Micrococcales</taxon>
        <taxon>Promicromonosporaceae</taxon>
        <taxon>Isoptericola</taxon>
    </lineage>
</organism>
<proteinExistence type="predicted"/>
<dbReference type="SUPFAM" id="SSF52540">
    <property type="entry name" value="P-loop containing nucleoside triphosphate hydrolases"/>
    <property type="match status" value="1"/>
</dbReference>
<keyword evidence="4 9" id="KW-0067">ATP-binding</keyword>
<dbReference type="InterPro" id="IPR014016">
    <property type="entry name" value="UvrD-like_ATP-bd"/>
</dbReference>
<comment type="caution">
    <text evidence="11">The sequence shown here is derived from an EMBL/GenBank/DDBJ whole genome shotgun (WGS) entry which is preliminary data.</text>
</comment>
<dbReference type="InterPro" id="IPR014017">
    <property type="entry name" value="DNA_helicase_UvrD-like_C"/>
</dbReference>
<dbReference type="InterPro" id="IPR000212">
    <property type="entry name" value="DNA_helicase_UvrD/REP"/>
</dbReference>
<dbReference type="Pfam" id="PF13361">
    <property type="entry name" value="UvrD_C"/>
    <property type="match status" value="1"/>
</dbReference>
<keyword evidence="12" id="KW-1185">Reference proteome</keyword>
<dbReference type="PANTHER" id="PTHR11070">
    <property type="entry name" value="UVRD / RECB / PCRA DNA HELICASE FAMILY MEMBER"/>
    <property type="match status" value="1"/>
</dbReference>
<keyword evidence="2 9" id="KW-0378">Hydrolase</keyword>
<evidence type="ECO:0000256" key="7">
    <source>
        <dbReference type="ARBA" id="ARBA00034808"/>
    </source>
</evidence>
<evidence type="ECO:0000256" key="5">
    <source>
        <dbReference type="ARBA" id="ARBA00023235"/>
    </source>
</evidence>
<dbReference type="Proteomes" id="UP000632535">
    <property type="component" value="Unassembled WGS sequence"/>
</dbReference>
<keyword evidence="3 9" id="KW-0347">Helicase</keyword>
<evidence type="ECO:0000313" key="12">
    <source>
        <dbReference type="Proteomes" id="UP000632535"/>
    </source>
</evidence>
<dbReference type="PANTHER" id="PTHR11070:SF2">
    <property type="entry name" value="ATP-DEPENDENT DNA HELICASE SRS2"/>
    <property type="match status" value="1"/>
</dbReference>
<evidence type="ECO:0000256" key="9">
    <source>
        <dbReference type="PROSITE-ProRule" id="PRU00560"/>
    </source>
</evidence>
<name>A0ABQ2B8G6_9MICO</name>
<accession>A0ABQ2B8G6</accession>
<protein>
    <recommendedName>
        <fullName evidence="7">DNA 3'-5' helicase</fullName>
        <ecNumber evidence="7">5.6.2.4</ecNumber>
    </recommendedName>
</protein>
<evidence type="ECO:0000256" key="8">
    <source>
        <dbReference type="ARBA" id="ARBA00048988"/>
    </source>
</evidence>
<evidence type="ECO:0000256" key="1">
    <source>
        <dbReference type="ARBA" id="ARBA00022741"/>
    </source>
</evidence>
<comment type="catalytic activity">
    <reaction evidence="6">
        <text>Couples ATP hydrolysis with the unwinding of duplex DNA by translocating in the 3'-5' direction.</text>
        <dbReference type="EC" id="5.6.2.4"/>
    </reaction>
</comment>
<dbReference type="PROSITE" id="PS51198">
    <property type="entry name" value="UVRD_HELICASE_ATP_BIND"/>
    <property type="match status" value="1"/>
</dbReference>
<evidence type="ECO:0000256" key="4">
    <source>
        <dbReference type="ARBA" id="ARBA00022840"/>
    </source>
</evidence>
<reference evidence="12" key="1">
    <citation type="journal article" date="2019" name="Int. J. Syst. Evol. Microbiol.">
        <title>The Global Catalogue of Microorganisms (GCM) 10K type strain sequencing project: providing services to taxonomists for standard genome sequencing and annotation.</title>
        <authorList>
            <consortium name="The Broad Institute Genomics Platform"/>
            <consortium name="The Broad Institute Genome Sequencing Center for Infectious Disease"/>
            <person name="Wu L."/>
            <person name="Ma J."/>
        </authorList>
    </citation>
    <scope>NUCLEOTIDE SEQUENCE [LARGE SCALE GENOMIC DNA]</scope>
    <source>
        <strain evidence="12">CCM 8653</strain>
    </source>
</reference>
<feature type="binding site" evidence="9">
    <location>
        <begin position="24"/>
        <end position="31"/>
    </location>
    <ligand>
        <name>ATP</name>
        <dbReference type="ChEBI" id="CHEBI:30616"/>
    </ligand>
</feature>
<dbReference type="Pfam" id="PF13245">
    <property type="entry name" value="AAA_19"/>
    <property type="match status" value="1"/>
</dbReference>
<keyword evidence="1 9" id="KW-0547">Nucleotide-binding</keyword>